<dbReference type="PANTHER" id="PTHR43072:SF8">
    <property type="entry name" value="ACYLTRANSFERASE FABY-RELATED"/>
    <property type="match status" value="1"/>
</dbReference>
<evidence type="ECO:0000313" key="2">
    <source>
        <dbReference type="EMBL" id="PZX16241.1"/>
    </source>
</evidence>
<dbReference type="CDD" id="cd04301">
    <property type="entry name" value="NAT_SF"/>
    <property type="match status" value="1"/>
</dbReference>
<sequence>MRVRDSIDADLEAITAIYGREVAGGTATFELDPPELAEMARRRRALVESGFPHLVAEIGGEVAGYASAGPYRPRPAYRHSVEISIYVAERHRGAGVGRRLTASLLDRCTAMGMRQAIAVIGGADNAASLALHRALGFSRAGVLTDVGFKHGAWRDTILMQRALGPGASTPPDVRPR</sequence>
<dbReference type="Proteomes" id="UP000248916">
    <property type="component" value="Unassembled WGS sequence"/>
</dbReference>
<dbReference type="InterPro" id="IPR000182">
    <property type="entry name" value="GNAT_dom"/>
</dbReference>
<dbReference type="InterPro" id="IPR016181">
    <property type="entry name" value="Acyl_CoA_acyltransferase"/>
</dbReference>
<evidence type="ECO:0000313" key="3">
    <source>
        <dbReference type="Proteomes" id="UP000248916"/>
    </source>
</evidence>
<dbReference type="SUPFAM" id="SSF55729">
    <property type="entry name" value="Acyl-CoA N-acyltransferases (Nat)"/>
    <property type="match status" value="1"/>
</dbReference>
<name>A0A2W7N7X7_9RHOB</name>
<organism evidence="2 3">
    <name type="scientific">Palleronia aestuarii</name>
    <dbReference type="NCBI Taxonomy" id="568105"/>
    <lineage>
        <taxon>Bacteria</taxon>
        <taxon>Pseudomonadati</taxon>
        <taxon>Pseudomonadota</taxon>
        <taxon>Alphaproteobacteria</taxon>
        <taxon>Rhodobacterales</taxon>
        <taxon>Roseobacteraceae</taxon>
        <taxon>Palleronia</taxon>
    </lineage>
</organism>
<proteinExistence type="predicted"/>
<evidence type="ECO:0000259" key="1">
    <source>
        <dbReference type="PROSITE" id="PS51186"/>
    </source>
</evidence>
<dbReference type="OrthoDB" id="5459937at2"/>
<dbReference type="EMBL" id="QKZL01000007">
    <property type="protein sequence ID" value="PZX16241.1"/>
    <property type="molecule type" value="Genomic_DNA"/>
</dbReference>
<protein>
    <submittedName>
        <fullName evidence="2">Phosphinothricin acetyltransferase</fullName>
    </submittedName>
</protein>
<keyword evidence="3" id="KW-1185">Reference proteome</keyword>
<dbReference type="Gene3D" id="3.40.630.30">
    <property type="match status" value="1"/>
</dbReference>
<accession>A0A2W7N7X7</accession>
<dbReference type="GO" id="GO:0016747">
    <property type="term" value="F:acyltransferase activity, transferring groups other than amino-acyl groups"/>
    <property type="evidence" value="ECO:0007669"/>
    <property type="project" value="InterPro"/>
</dbReference>
<dbReference type="AlphaFoldDB" id="A0A2W7N7X7"/>
<gene>
    <name evidence="2" type="ORF">LX81_02092</name>
</gene>
<dbReference type="Pfam" id="PF00583">
    <property type="entry name" value="Acetyltransf_1"/>
    <property type="match status" value="1"/>
</dbReference>
<dbReference type="PANTHER" id="PTHR43072">
    <property type="entry name" value="N-ACETYLTRANSFERASE"/>
    <property type="match status" value="1"/>
</dbReference>
<feature type="domain" description="N-acetyltransferase" evidence="1">
    <location>
        <begin position="1"/>
        <end position="164"/>
    </location>
</feature>
<comment type="caution">
    <text evidence="2">The sequence shown here is derived from an EMBL/GenBank/DDBJ whole genome shotgun (WGS) entry which is preliminary data.</text>
</comment>
<keyword evidence="2" id="KW-0808">Transferase</keyword>
<dbReference type="RefSeq" id="WP_111537248.1">
    <property type="nucleotide sequence ID" value="NZ_QKZL01000007.1"/>
</dbReference>
<reference evidence="2 3" key="1">
    <citation type="submission" date="2018-06" db="EMBL/GenBank/DDBJ databases">
        <title>Genomic Encyclopedia of Archaeal and Bacterial Type Strains, Phase II (KMG-II): from individual species to whole genera.</title>
        <authorList>
            <person name="Goeker M."/>
        </authorList>
    </citation>
    <scope>NUCLEOTIDE SEQUENCE [LARGE SCALE GENOMIC DNA]</scope>
    <source>
        <strain evidence="2 3">DSM 22009</strain>
    </source>
</reference>
<dbReference type="PROSITE" id="PS51186">
    <property type="entry name" value="GNAT"/>
    <property type="match status" value="1"/>
</dbReference>